<dbReference type="PANTHER" id="PTHR43026">
    <property type="entry name" value="2-HYDROXYACID DEHYDROGENASE HOMOLOG 1-RELATED"/>
    <property type="match status" value="1"/>
</dbReference>
<dbReference type="InterPro" id="IPR029752">
    <property type="entry name" value="D-isomer_DH_CS1"/>
</dbReference>
<accession>A0A4R5NAF1</accession>
<gene>
    <name evidence="7" type="ORF">C5L23_000876</name>
</gene>
<evidence type="ECO:0000256" key="3">
    <source>
        <dbReference type="ARBA" id="ARBA00023027"/>
    </source>
</evidence>
<dbReference type="InterPro" id="IPR006140">
    <property type="entry name" value="D-isomer_DH_NAD-bd"/>
</dbReference>
<dbReference type="PROSITE" id="PS00065">
    <property type="entry name" value="D_2_HYDROXYACID_DH_1"/>
    <property type="match status" value="1"/>
</dbReference>
<evidence type="ECO:0000256" key="4">
    <source>
        <dbReference type="RuleBase" id="RU003719"/>
    </source>
</evidence>
<dbReference type="Gene3D" id="3.40.50.720">
    <property type="entry name" value="NAD(P)-binding Rossmann-like Domain"/>
    <property type="match status" value="2"/>
</dbReference>
<feature type="domain" description="D-isomer specific 2-hydroxyacid dehydrogenase catalytic" evidence="5">
    <location>
        <begin position="6"/>
        <end position="321"/>
    </location>
</feature>
<evidence type="ECO:0000259" key="5">
    <source>
        <dbReference type="Pfam" id="PF00389"/>
    </source>
</evidence>
<dbReference type="Pfam" id="PF00389">
    <property type="entry name" value="2-Hacid_dh"/>
    <property type="match status" value="1"/>
</dbReference>
<evidence type="ECO:0000259" key="6">
    <source>
        <dbReference type="Pfam" id="PF02826"/>
    </source>
</evidence>
<dbReference type="AlphaFoldDB" id="A0A4R5NAF1"/>
<comment type="similarity">
    <text evidence="1 4">Belongs to the D-isomer specific 2-hydroxyacid dehydrogenase family.</text>
</comment>
<dbReference type="SUPFAM" id="SSF52283">
    <property type="entry name" value="Formate/glycerate dehydrogenase catalytic domain-like"/>
    <property type="match status" value="1"/>
</dbReference>
<evidence type="ECO:0000256" key="1">
    <source>
        <dbReference type="ARBA" id="ARBA00005854"/>
    </source>
</evidence>
<keyword evidence="8" id="KW-1185">Reference proteome</keyword>
<feature type="domain" description="D-isomer specific 2-hydroxyacid dehydrogenase NAD-binding" evidence="6">
    <location>
        <begin position="113"/>
        <end position="290"/>
    </location>
</feature>
<sequence>MKIIFYNVSDVEKTYIDQWAQDNDVEVKTLAERIDDNNIALTRDYDGVVFYPGSAFLTDEHLYAQLAQNGIRQISVKSTGYDNINLNFAKKYHLTITNVPNYSPESVAHFTVMSILMLLRHIPIYLDHQKHADRKAFVGKELTDVTIGIYGSGRLGGLVAKTLKFMGARVLIHSRTVKPELEQLGIENVDFDRLLMMSDVISIHVPLNDQTHHLFDFDHLKLMKDDAFLVNTARGSIIDTPALIEHLQQGKFSGIALDALEKEDIFELKNNPYYQALMQFDNVFITPHIAYFTTAAVRDITTMALDNARDVILNGESENSVFN</sequence>
<organism evidence="7 8">
    <name type="scientific">Leuconostoc fallax</name>
    <dbReference type="NCBI Taxonomy" id="1251"/>
    <lineage>
        <taxon>Bacteria</taxon>
        <taxon>Bacillati</taxon>
        <taxon>Bacillota</taxon>
        <taxon>Bacilli</taxon>
        <taxon>Lactobacillales</taxon>
        <taxon>Lactobacillaceae</taxon>
        <taxon>Leuconostoc</taxon>
    </lineage>
</organism>
<dbReference type="PROSITE" id="PS00671">
    <property type="entry name" value="D_2_HYDROXYACID_DH_3"/>
    <property type="match status" value="1"/>
</dbReference>
<dbReference type="InterPro" id="IPR029753">
    <property type="entry name" value="D-isomer_DH_CS"/>
</dbReference>
<evidence type="ECO:0000313" key="8">
    <source>
        <dbReference type="Proteomes" id="UP000295681"/>
    </source>
</evidence>
<dbReference type="Proteomes" id="UP000295681">
    <property type="component" value="Unassembled WGS sequence"/>
</dbReference>
<dbReference type="GO" id="GO:0008720">
    <property type="term" value="F:D-lactate dehydrogenase (NAD+) activity"/>
    <property type="evidence" value="ECO:0007669"/>
    <property type="project" value="TreeGrafter"/>
</dbReference>
<dbReference type="InterPro" id="IPR036291">
    <property type="entry name" value="NAD(P)-bd_dom_sf"/>
</dbReference>
<dbReference type="EMBL" id="PUFI01000005">
    <property type="protein sequence ID" value="TDG69414.1"/>
    <property type="molecule type" value="Genomic_DNA"/>
</dbReference>
<dbReference type="InterPro" id="IPR058205">
    <property type="entry name" value="D-LDH-like"/>
</dbReference>
<protein>
    <recommendedName>
        <fullName evidence="9">D-lactate dehydrogenase</fullName>
    </recommendedName>
</protein>
<dbReference type="RefSeq" id="WP_010008474.1">
    <property type="nucleotide sequence ID" value="NZ_JAGYGP010000006.1"/>
</dbReference>
<dbReference type="GO" id="GO:0051287">
    <property type="term" value="F:NAD binding"/>
    <property type="evidence" value="ECO:0007669"/>
    <property type="project" value="InterPro"/>
</dbReference>
<dbReference type="SUPFAM" id="SSF51735">
    <property type="entry name" value="NAD(P)-binding Rossmann-fold domains"/>
    <property type="match status" value="1"/>
</dbReference>
<evidence type="ECO:0000313" key="7">
    <source>
        <dbReference type="EMBL" id="TDG69414.1"/>
    </source>
</evidence>
<proteinExistence type="inferred from homology"/>
<evidence type="ECO:0000256" key="2">
    <source>
        <dbReference type="ARBA" id="ARBA00023002"/>
    </source>
</evidence>
<keyword evidence="2 4" id="KW-0560">Oxidoreductase</keyword>
<evidence type="ECO:0008006" key="9">
    <source>
        <dbReference type="Google" id="ProtNLM"/>
    </source>
</evidence>
<dbReference type="Pfam" id="PF02826">
    <property type="entry name" value="2-Hacid_dh_C"/>
    <property type="match status" value="1"/>
</dbReference>
<dbReference type="PROSITE" id="PS00670">
    <property type="entry name" value="D_2_HYDROXYACID_DH_2"/>
    <property type="match status" value="1"/>
</dbReference>
<dbReference type="STRING" id="907931.GCA_000165675_00366"/>
<comment type="caution">
    <text evidence="7">The sequence shown here is derived from an EMBL/GenBank/DDBJ whole genome shotgun (WGS) entry which is preliminary data.</text>
</comment>
<dbReference type="InterPro" id="IPR006139">
    <property type="entry name" value="D-isomer_2_OHA_DH_cat_dom"/>
</dbReference>
<reference evidence="7 8" key="1">
    <citation type="journal article" date="2019" name="Appl. Microbiol. Biotechnol.">
        <title>Uncovering carbohydrate metabolism through a genotype-phenotype association study of 56 lactic acid bacteria genomes.</title>
        <authorList>
            <person name="Buron-Moles G."/>
            <person name="Chailyan A."/>
            <person name="Dolejs I."/>
            <person name="Forster J."/>
            <person name="Miks M.H."/>
        </authorList>
    </citation>
    <scope>NUCLEOTIDE SEQUENCE [LARGE SCALE GENOMIC DNA]</scope>
    <source>
        <strain evidence="7 8">ATCC 700006</strain>
    </source>
</reference>
<name>A0A4R5NAF1_9LACO</name>
<dbReference type="PANTHER" id="PTHR43026:SF1">
    <property type="entry name" value="2-HYDROXYACID DEHYDROGENASE HOMOLOG 1-RELATED"/>
    <property type="match status" value="1"/>
</dbReference>
<keyword evidence="3" id="KW-0520">NAD</keyword>